<evidence type="ECO:0000256" key="2">
    <source>
        <dbReference type="ARBA" id="ARBA00022448"/>
    </source>
</evidence>
<gene>
    <name evidence="9" type="ORF">SAMN05216226_10498</name>
</gene>
<dbReference type="InterPro" id="IPR050721">
    <property type="entry name" value="Trk_Ktr_HKT_K-transport"/>
</dbReference>
<dbReference type="SUPFAM" id="SSF51735">
    <property type="entry name" value="NAD(P)-binding Rossmann-fold domains"/>
    <property type="match status" value="2"/>
</dbReference>
<evidence type="ECO:0000256" key="6">
    <source>
        <dbReference type="ARBA" id="ARBA00023065"/>
    </source>
</evidence>
<dbReference type="Gene3D" id="3.40.50.720">
    <property type="entry name" value="NAD(P)-binding Rossmann-like Domain"/>
    <property type="match status" value="2"/>
</dbReference>
<dbReference type="GO" id="GO:0005886">
    <property type="term" value="C:plasma membrane"/>
    <property type="evidence" value="ECO:0007669"/>
    <property type="project" value="InterPro"/>
</dbReference>
<feature type="domain" description="RCK N-terminal" evidence="7">
    <location>
        <begin position="1"/>
        <end position="119"/>
    </location>
</feature>
<dbReference type="GO" id="GO:0015079">
    <property type="term" value="F:potassium ion transmembrane transporter activity"/>
    <property type="evidence" value="ECO:0007669"/>
    <property type="project" value="InterPro"/>
</dbReference>
<organism evidence="9 10">
    <name type="scientific">Halovenus aranensis</name>
    <dbReference type="NCBI Taxonomy" id="890420"/>
    <lineage>
        <taxon>Archaea</taxon>
        <taxon>Methanobacteriati</taxon>
        <taxon>Methanobacteriota</taxon>
        <taxon>Stenosarchaea group</taxon>
        <taxon>Halobacteria</taxon>
        <taxon>Halobacteriales</taxon>
        <taxon>Haloarculaceae</taxon>
        <taxon>Halovenus</taxon>
    </lineage>
</organism>
<dbReference type="Gene3D" id="3.30.70.1450">
    <property type="entry name" value="Regulator of K+ conductance, C-terminal domain"/>
    <property type="match status" value="2"/>
</dbReference>
<keyword evidence="6" id="KW-0406">Ion transport</keyword>
<keyword evidence="2" id="KW-0813">Transport</keyword>
<dbReference type="AlphaFoldDB" id="A0A1G8U7K5"/>
<evidence type="ECO:0000256" key="5">
    <source>
        <dbReference type="ARBA" id="ARBA00023027"/>
    </source>
</evidence>
<keyword evidence="3" id="KW-0633">Potassium transport</keyword>
<dbReference type="PROSITE" id="PS51201">
    <property type="entry name" value="RCK_N"/>
    <property type="match status" value="2"/>
</dbReference>
<comment type="function">
    <text evidence="1">Part of a potassium transport system.</text>
</comment>
<keyword evidence="10" id="KW-1185">Reference proteome</keyword>
<evidence type="ECO:0000256" key="4">
    <source>
        <dbReference type="ARBA" id="ARBA00022958"/>
    </source>
</evidence>
<name>A0A1G8U7K5_9EURY</name>
<dbReference type="InterPro" id="IPR006036">
    <property type="entry name" value="K_uptake_TrkA"/>
</dbReference>
<dbReference type="NCBIfam" id="NF007031">
    <property type="entry name" value="PRK09496.1-2"/>
    <property type="match status" value="1"/>
</dbReference>
<dbReference type="STRING" id="890420.SAMN05216226_10498"/>
<feature type="domain" description="RCK N-terminal" evidence="7">
    <location>
        <begin position="227"/>
        <end position="344"/>
    </location>
</feature>
<evidence type="ECO:0000256" key="1">
    <source>
        <dbReference type="ARBA" id="ARBA00003660"/>
    </source>
</evidence>
<dbReference type="InterPro" id="IPR006037">
    <property type="entry name" value="RCK_C"/>
</dbReference>
<proteinExistence type="predicted"/>
<feature type="domain" description="RCK C-terminal" evidence="8">
    <location>
        <begin position="139"/>
        <end position="220"/>
    </location>
</feature>
<feature type="domain" description="RCK C-terminal" evidence="8">
    <location>
        <begin position="364"/>
        <end position="445"/>
    </location>
</feature>
<dbReference type="InterPro" id="IPR036291">
    <property type="entry name" value="NAD(P)-bd_dom_sf"/>
</dbReference>
<keyword evidence="4" id="KW-0630">Potassium</keyword>
<accession>A0A1G8U7K5</accession>
<sequence length="445" mass="48162">MRVVIIGAGEVGTAIAEDLADEHDVVVVEKDPERAEDLTYQLDVLTLQGDGTSLETLETADTGSADLFIACTDDDRANLIACGTAKTLGTPFTIARAKSIEYLHTWERNRSAFGVDFLVCSDLLTAEDIVRVIGLPAAVDIDQFAGGLVQMAEFEISESSPVTGQTIAEADRFESLTFAGLFRDDEILIPSGETRIEAGDRAVVIGSPESVQSFALDIAPETTPGGADEIVIAGGSEIGYHTARLLEERGFSPTLVEEDESRARHLSEELPETLVMQHDATDTDFLVREHLDEADVLLAAKDPDEQNLLVAVLAKRLGINRVVAVVENLDYVDLFEEIGIDVAVNPREVTAEEIIRFSFESVAENLSVLEHDQAEVLEYELDDDSELVGTSIQELDAETDFPLVVGALTRNGAFIPPRGDTVLQAGDHIVVFVETEFVGELTCLA</sequence>
<keyword evidence="5" id="KW-0520">NAD</keyword>
<evidence type="ECO:0000259" key="8">
    <source>
        <dbReference type="PROSITE" id="PS51202"/>
    </source>
</evidence>
<dbReference type="SUPFAM" id="SSF116726">
    <property type="entry name" value="TrkA C-terminal domain-like"/>
    <property type="match status" value="2"/>
</dbReference>
<evidence type="ECO:0000313" key="9">
    <source>
        <dbReference type="EMBL" id="SDJ49782.1"/>
    </source>
</evidence>
<dbReference type="PANTHER" id="PTHR43833:SF5">
    <property type="entry name" value="TRK SYSTEM POTASSIUM UPTAKE PROTEIN TRKA"/>
    <property type="match status" value="1"/>
</dbReference>
<dbReference type="NCBIfam" id="NF007039">
    <property type="entry name" value="PRK09496.3-2"/>
    <property type="match status" value="1"/>
</dbReference>
<dbReference type="Pfam" id="PF02254">
    <property type="entry name" value="TrkA_N"/>
    <property type="match status" value="2"/>
</dbReference>
<reference evidence="9 10" key="1">
    <citation type="submission" date="2016-10" db="EMBL/GenBank/DDBJ databases">
        <authorList>
            <person name="de Groot N.N."/>
        </authorList>
    </citation>
    <scope>NUCLEOTIDE SEQUENCE [LARGE SCALE GENOMIC DNA]</scope>
    <source>
        <strain evidence="9 10">IBRC-M10015</strain>
    </source>
</reference>
<evidence type="ECO:0000256" key="3">
    <source>
        <dbReference type="ARBA" id="ARBA00022538"/>
    </source>
</evidence>
<dbReference type="PROSITE" id="PS51202">
    <property type="entry name" value="RCK_C"/>
    <property type="match status" value="2"/>
</dbReference>
<dbReference type="PANTHER" id="PTHR43833">
    <property type="entry name" value="POTASSIUM CHANNEL PROTEIN 2-RELATED-RELATED"/>
    <property type="match status" value="1"/>
</dbReference>
<dbReference type="PRINTS" id="PR00335">
    <property type="entry name" value="KUPTAKETRKA"/>
</dbReference>
<dbReference type="NCBIfam" id="NF007034">
    <property type="entry name" value="PRK09496.2-1"/>
    <property type="match status" value="1"/>
</dbReference>
<dbReference type="Pfam" id="PF02080">
    <property type="entry name" value="TrkA_C"/>
    <property type="match status" value="2"/>
</dbReference>
<dbReference type="Proteomes" id="UP000198856">
    <property type="component" value="Unassembled WGS sequence"/>
</dbReference>
<evidence type="ECO:0000259" key="7">
    <source>
        <dbReference type="PROSITE" id="PS51201"/>
    </source>
</evidence>
<dbReference type="RefSeq" id="WP_092700190.1">
    <property type="nucleotide sequence ID" value="NZ_FNFC01000004.1"/>
</dbReference>
<dbReference type="OrthoDB" id="27588at2157"/>
<protein>
    <submittedName>
        <fullName evidence="9">Trk system potassium uptake protein TrkA</fullName>
    </submittedName>
</protein>
<dbReference type="InterPro" id="IPR003148">
    <property type="entry name" value="RCK_N"/>
</dbReference>
<evidence type="ECO:0000313" key="10">
    <source>
        <dbReference type="Proteomes" id="UP000198856"/>
    </source>
</evidence>
<dbReference type="InterPro" id="IPR036721">
    <property type="entry name" value="RCK_C_sf"/>
</dbReference>
<dbReference type="EMBL" id="FNFC01000004">
    <property type="protein sequence ID" value="SDJ49782.1"/>
    <property type="molecule type" value="Genomic_DNA"/>
</dbReference>